<evidence type="ECO:0000313" key="6">
    <source>
        <dbReference type="EMBL" id="MFH6983804.1"/>
    </source>
</evidence>
<gene>
    <name evidence="6" type="ORF">ACHKAR_10150</name>
</gene>
<evidence type="ECO:0000256" key="3">
    <source>
        <dbReference type="ARBA" id="ARBA00023004"/>
    </source>
</evidence>
<accession>A0ABW7N8F8</accession>
<dbReference type="Gene3D" id="2.102.10.10">
    <property type="entry name" value="Rieske [2Fe-2S] iron-sulphur domain"/>
    <property type="match status" value="1"/>
</dbReference>
<keyword evidence="3" id="KW-0408">Iron</keyword>
<organism evidence="6 7">
    <name type="scientific">Marinoscillum luteum</name>
    <dbReference type="NCBI Taxonomy" id="861051"/>
    <lineage>
        <taxon>Bacteria</taxon>
        <taxon>Pseudomonadati</taxon>
        <taxon>Bacteroidota</taxon>
        <taxon>Cytophagia</taxon>
        <taxon>Cytophagales</taxon>
        <taxon>Reichenbachiellaceae</taxon>
        <taxon>Marinoscillum</taxon>
    </lineage>
</organism>
<evidence type="ECO:0000256" key="1">
    <source>
        <dbReference type="ARBA" id="ARBA00022714"/>
    </source>
</evidence>
<evidence type="ECO:0000256" key="4">
    <source>
        <dbReference type="ARBA" id="ARBA00023014"/>
    </source>
</evidence>
<feature type="domain" description="Rieske" evidence="5">
    <location>
        <begin position="10"/>
        <end position="105"/>
    </location>
</feature>
<reference evidence="6 7" key="1">
    <citation type="journal article" date="2013" name="Int. J. Syst. Evol. Microbiol.">
        <title>Marinoscillum luteum sp. nov., isolated from marine sediment.</title>
        <authorList>
            <person name="Cha I.T."/>
            <person name="Park S.J."/>
            <person name="Kim S.J."/>
            <person name="Kim J.G."/>
            <person name="Jung M.Y."/>
            <person name="Shin K.S."/>
            <person name="Kwon K.K."/>
            <person name="Yang S.H."/>
            <person name="Seo Y.S."/>
            <person name="Rhee S.K."/>
        </authorList>
    </citation>
    <scope>NUCLEOTIDE SEQUENCE [LARGE SCALE GENOMIC DNA]</scope>
    <source>
        <strain evidence="6 7">KCTC 23939</strain>
    </source>
</reference>
<dbReference type="Pfam" id="PF00355">
    <property type="entry name" value="Rieske"/>
    <property type="match status" value="1"/>
</dbReference>
<keyword evidence="1" id="KW-0001">2Fe-2S</keyword>
<dbReference type="InterPro" id="IPR017941">
    <property type="entry name" value="Rieske_2Fe-2S"/>
</dbReference>
<proteinExistence type="predicted"/>
<evidence type="ECO:0000313" key="7">
    <source>
        <dbReference type="Proteomes" id="UP001610063"/>
    </source>
</evidence>
<keyword evidence="4" id="KW-0411">Iron-sulfur</keyword>
<keyword evidence="7" id="KW-1185">Reference proteome</keyword>
<dbReference type="PROSITE" id="PS51296">
    <property type="entry name" value="RIESKE"/>
    <property type="match status" value="1"/>
</dbReference>
<keyword evidence="2" id="KW-0479">Metal-binding</keyword>
<comment type="caution">
    <text evidence="6">The sequence shown here is derived from an EMBL/GenBank/DDBJ whole genome shotgun (WGS) entry which is preliminary data.</text>
</comment>
<dbReference type="RefSeq" id="WP_395417337.1">
    <property type="nucleotide sequence ID" value="NZ_JBIPKE010000016.1"/>
</dbReference>
<protein>
    <submittedName>
        <fullName evidence="6">Rieske (2Fe-2S) protein</fullName>
    </submittedName>
</protein>
<evidence type="ECO:0000259" key="5">
    <source>
        <dbReference type="PROSITE" id="PS51296"/>
    </source>
</evidence>
<dbReference type="InterPro" id="IPR036922">
    <property type="entry name" value="Rieske_2Fe-2S_sf"/>
</dbReference>
<sequence length="108" mass="12412">MKEEVILFQSISALDSVLKDRKIIQISYNEQKYALTRFGTRIFVFEPKCPHFDYPLVEASVNGACRVVCPWHGYQFDLSTGQELIDRCRPLSVQEATWNADGQLVTQL</sequence>
<name>A0ABW7N8F8_9BACT</name>
<dbReference type="Proteomes" id="UP001610063">
    <property type="component" value="Unassembled WGS sequence"/>
</dbReference>
<dbReference type="SUPFAM" id="SSF50022">
    <property type="entry name" value="ISP domain"/>
    <property type="match status" value="1"/>
</dbReference>
<evidence type="ECO:0000256" key="2">
    <source>
        <dbReference type="ARBA" id="ARBA00022723"/>
    </source>
</evidence>
<dbReference type="EMBL" id="JBIPKE010000016">
    <property type="protein sequence ID" value="MFH6983804.1"/>
    <property type="molecule type" value="Genomic_DNA"/>
</dbReference>